<gene>
    <name evidence="2" type="ORF">CAFE_02280</name>
</gene>
<sequence length="134" mass="13899">MMGVYMKVAKLIIGIVSIVLSLFVLFQSCAAGVGNAIAANGESSGSSGLFLAICLLVAGIVGIVARSSKGGTIATTVIYAIGGIVGISNVGTYQDLMIWSVLSFIFAVVFLVSVFVGQTYPVKEKALKEETKQE</sequence>
<dbReference type="PROSITE" id="PS51257">
    <property type="entry name" value="PROKAR_LIPOPROTEIN"/>
    <property type="match status" value="1"/>
</dbReference>
<keyword evidence="1" id="KW-1133">Transmembrane helix</keyword>
<dbReference type="Proteomes" id="UP000469440">
    <property type="component" value="Unassembled WGS sequence"/>
</dbReference>
<feature type="transmembrane region" description="Helical" evidence="1">
    <location>
        <begin position="72"/>
        <end position="90"/>
    </location>
</feature>
<dbReference type="EMBL" id="VWXL01000008">
    <property type="protein sequence ID" value="MVB09572.1"/>
    <property type="molecule type" value="Genomic_DNA"/>
</dbReference>
<evidence type="ECO:0008006" key="4">
    <source>
        <dbReference type="Google" id="ProtNLM"/>
    </source>
</evidence>
<name>A0A6N8HV41_9FIRM</name>
<comment type="caution">
    <text evidence="2">The sequence shown here is derived from an EMBL/GenBank/DDBJ whole genome shotgun (WGS) entry which is preliminary data.</text>
</comment>
<reference evidence="2 3" key="1">
    <citation type="submission" date="2019-09" db="EMBL/GenBank/DDBJ databases">
        <title>Genome sequence of Clostridium sp. EA1.</title>
        <authorList>
            <person name="Poehlein A."/>
            <person name="Bengelsdorf F.R."/>
            <person name="Daniel R."/>
        </authorList>
    </citation>
    <scope>NUCLEOTIDE SEQUENCE [LARGE SCALE GENOMIC DNA]</scope>
    <source>
        <strain evidence="2 3">EA1</strain>
    </source>
</reference>
<proteinExistence type="predicted"/>
<evidence type="ECO:0000313" key="3">
    <source>
        <dbReference type="Proteomes" id="UP000469440"/>
    </source>
</evidence>
<keyword evidence="3" id="KW-1185">Reference proteome</keyword>
<feature type="transmembrane region" description="Helical" evidence="1">
    <location>
        <begin position="96"/>
        <end position="116"/>
    </location>
</feature>
<dbReference type="AlphaFoldDB" id="A0A6N8HV41"/>
<organism evidence="2 3">
    <name type="scientific">Caproicibacter fermentans</name>
    <dbReference type="NCBI Taxonomy" id="2576756"/>
    <lineage>
        <taxon>Bacteria</taxon>
        <taxon>Bacillati</taxon>
        <taxon>Bacillota</taxon>
        <taxon>Clostridia</taxon>
        <taxon>Eubacteriales</taxon>
        <taxon>Acutalibacteraceae</taxon>
        <taxon>Caproicibacter</taxon>
    </lineage>
</organism>
<accession>A0A6N8HV41</accession>
<keyword evidence="1" id="KW-0472">Membrane</keyword>
<evidence type="ECO:0000313" key="2">
    <source>
        <dbReference type="EMBL" id="MVB09572.1"/>
    </source>
</evidence>
<feature type="transmembrane region" description="Helical" evidence="1">
    <location>
        <begin position="48"/>
        <end position="65"/>
    </location>
</feature>
<evidence type="ECO:0000256" key="1">
    <source>
        <dbReference type="SAM" id="Phobius"/>
    </source>
</evidence>
<keyword evidence="1" id="KW-0812">Transmembrane</keyword>
<protein>
    <recommendedName>
        <fullName evidence="4">Lipoprotein</fullName>
    </recommendedName>
</protein>